<dbReference type="Gene3D" id="3.40.50.261">
    <property type="entry name" value="Succinyl-CoA synthetase domains"/>
    <property type="match status" value="1"/>
</dbReference>
<feature type="non-terminal residue" evidence="3">
    <location>
        <position position="491"/>
    </location>
</feature>
<name>A0ABN9WHR5_9DINO</name>
<dbReference type="PANTHER" id="PTHR23118">
    <property type="entry name" value="ATP-CITRATE SYNTHASE"/>
    <property type="match status" value="1"/>
</dbReference>
<evidence type="ECO:0000259" key="2">
    <source>
        <dbReference type="Pfam" id="PF16114"/>
    </source>
</evidence>
<dbReference type="PANTHER" id="PTHR23118:SF42">
    <property type="entry name" value="ATP-CITRATE SYNTHASE"/>
    <property type="match status" value="1"/>
</dbReference>
<feature type="chain" id="PRO_5045941467" description="ATP-citrate synthase citrate-binding domain-containing protein" evidence="1">
    <location>
        <begin position="17"/>
        <end position="491"/>
    </location>
</feature>
<dbReference type="InterPro" id="IPR002020">
    <property type="entry name" value="Citrate_synthase"/>
</dbReference>
<protein>
    <recommendedName>
        <fullName evidence="2">ATP-citrate synthase citrate-binding domain-containing protein</fullName>
    </recommendedName>
</protein>
<dbReference type="InterPro" id="IPR032263">
    <property type="entry name" value="Citrate-bd"/>
</dbReference>
<gene>
    <name evidence="3" type="ORF">PCOR1329_LOCUS66598</name>
</gene>
<dbReference type="InterPro" id="IPR016102">
    <property type="entry name" value="Succinyl-CoA_synth-like"/>
</dbReference>
<proteinExistence type="predicted"/>
<keyword evidence="1" id="KW-0732">Signal</keyword>
<accession>A0ABN9WHR5</accession>
<dbReference type="Pfam" id="PF16114">
    <property type="entry name" value="Citrate_bind"/>
    <property type="match status" value="1"/>
</dbReference>
<feature type="signal peptide" evidence="1">
    <location>
        <begin position="1"/>
        <end position="16"/>
    </location>
</feature>
<dbReference type="SUPFAM" id="SSF48256">
    <property type="entry name" value="Citrate synthase"/>
    <property type="match status" value="1"/>
</dbReference>
<dbReference type="SUPFAM" id="SSF52210">
    <property type="entry name" value="Succinyl-CoA synthetase domains"/>
    <property type="match status" value="1"/>
</dbReference>
<dbReference type="Gene3D" id="3.30.470.110">
    <property type="match status" value="2"/>
</dbReference>
<dbReference type="EMBL" id="CAUYUJ010018589">
    <property type="protein sequence ID" value="CAK0884805.1"/>
    <property type="molecule type" value="Genomic_DNA"/>
</dbReference>
<dbReference type="Proteomes" id="UP001189429">
    <property type="component" value="Unassembled WGS sequence"/>
</dbReference>
<feature type="domain" description="ATP-citrate synthase citrate-binding" evidence="2">
    <location>
        <begin position="160"/>
        <end position="263"/>
    </location>
</feature>
<reference evidence="3" key="1">
    <citation type="submission" date="2023-10" db="EMBL/GenBank/DDBJ databases">
        <authorList>
            <person name="Chen Y."/>
            <person name="Shah S."/>
            <person name="Dougan E. K."/>
            <person name="Thang M."/>
            <person name="Chan C."/>
        </authorList>
    </citation>
    <scope>NUCLEOTIDE SEQUENCE [LARGE SCALE GENOMIC DNA]</scope>
</reference>
<dbReference type="InterPro" id="IPR036969">
    <property type="entry name" value="Citrate_synthase_sf"/>
</dbReference>
<evidence type="ECO:0000256" key="1">
    <source>
        <dbReference type="SAM" id="SignalP"/>
    </source>
</evidence>
<sequence length="491" mass="51557">MAGVLIAFSVLDSTSGVTWESTVEKNPWLLTSSLVAVPGQLSNRRGGAGPVALRAEKWAMERMCAERKVDAVTGQLGHFVLEPMVLQNDDKTVNASIMSKVPAGKRPGLASFILCLCTLTGIYTSRNYLGINPVVMLGDNAVAPVEMAAKIDETANFLALIRGVDGATGASLKLAILSEKGRVWTVVAGGGASVVYVVAVADYVAGRELANCSDYSGAPSIRETPLHAETFFSPVLKFEHPGGKIRIIVGGVANVADVAASFVSRRRGGIARTRVAAVTPAAPAFAAAQEEPDLGASRGPLVRKMLGVKDEGPGARQLAPPASERAIVKAAADATFVVYSLQSRAVQGMLGFDCMRAREKPSVSAVTSPGIALKFDGGTEDFIDKCKKGNQLVVGIGHRVMSLANPDMRAVPIKGHAKKQFKLPPILDFAGGGADHDAEECDELMSFGCLNGLFVLGRPIGFIGHRLDQLRLERPLCGATSRASRSSPAAV</sequence>
<evidence type="ECO:0000313" key="4">
    <source>
        <dbReference type="Proteomes" id="UP001189429"/>
    </source>
</evidence>
<keyword evidence="4" id="KW-1185">Reference proteome</keyword>
<organism evidence="3 4">
    <name type="scientific">Prorocentrum cordatum</name>
    <dbReference type="NCBI Taxonomy" id="2364126"/>
    <lineage>
        <taxon>Eukaryota</taxon>
        <taxon>Sar</taxon>
        <taxon>Alveolata</taxon>
        <taxon>Dinophyceae</taxon>
        <taxon>Prorocentrales</taxon>
        <taxon>Prorocentraceae</taxon>
        <taxon>Prorocentrum</taxon>
    </lineage>
</organism>
<evidence type="ECO:0000313" key="3">
    <source>
        <dbReference type="EMBL" id="CAK0884805.1"/>
    </source>
</evidence>
<comment type="caution">
    <text evidence="3">The sequence shown here is derived from an EMBL/GenBank/DDBJ whole genome shotgun (WGS) entry which is preliminary data.</text>
</comment>
<feature type="non-terminal residue" evidence="3">
    <location>
        <position position="1"/>
    </location>
</feature>